<feature type="signal peptide" evidence="2">
    <location>
        <begin position="1"/>
        <end position="18"/>
    </location>
</feature>
<evidence type="ECO:0000313" key="5">
    <source>
        <dbReference type="Proteomes" id="UP000626656"/>
    </source>
</evidence>
<dbReference type="PANTHER" id="PTHR15337">
    <property type="entry name" value="ANTERIOR GRADIENT PROTEIN-RELATED"/>
    <property type="match status" value="1"/>
</dbReference>
<dbReference type="InterPro" id="IPR012336">
    <property type="entry name" value="Thioredoxin-like_fold"/>
</dbReference>
<evidence type="ECO:0000256" key="2">
    <source>
        <dbReference type="SAM" id="SignalP"/>
    </source>
</evidence>
<dbReference type="Proteomes" id="UP000626656">
    <property type="component" value="Unassembled WGS sequence"/>
</dbReference>
<dbReference type="PROSITE" id="PS51352">
    <property type="entry name" value="THIOREDOXIN_2"/>
    <property type="match status" value="1"/>
</dbReference>
<dbReference type="InterPro" id="IPR013766">
    <property type="entry name" value="Thioredoxin_domain"/>
</dbReference>
<dbReference type="Gene3D" id="3.40.30.10">
    <property type="entry name" value="Glutaredoxin"/>
    <property type="match status" value="2"/>
</dbReference>
<dbReference type="RefSeq" id="WP_202784411.1">
    <property type="nucleotide sequence ID" value="NZ_CAHJWF010000303.1"/>
</dbReference>
<proteinExistence type="predicted"/>
<accession>A0ABM8M8X4</accession>
<evidence type="ECO:0000259" key="3">
    <source>
        <dbReference type="PROSITE" id="PS51352"/>
    </source>
</evidence>
<feature type="domain" description="Thioredoxin" evidence="3">
    <location>
        <begin position="30"/>
        <end position="163"/>
    </location>
</feature>
<dbReference type="PANTHER" id="PTHR15337:SF11">
    <property type="entry name" value="THIOREDOXIN DOMAIN-CONTAINING PROTEIN"/>
    <property type="match status" value="1"/>
</dbReference>
<dbReference type="InterPro" id="IPR051099">
    <property type="entry name" value="AGR/TXD"/>
</dbReference>
<reference evidence="4 5" key="1">
    <citation type="submission" date="2020-05" db="EMBL/GenBank/DDBJ databases">
        <authorList>
            <person name="Petersen J."/>
            <person name="Sayavedra L."/>
        </authorList>
    </citation>
    <scope>NUCLEOTIDE SEQUENCE [LARGE SCALE GENOMIC DNA]</scope>
    <source>
        <strain evidence="4">B azoricus SOX ET2 1586I</strain>
    </source>
</reference>
<sequence length="343" mass="40147">MRIVFLIFSFYLSSVSVAQEVVKQGDFLGAETIDFLPDWFKTTFMDLSEDLEEANDKGRHVMIYFHQNGCPYCAKLVKDNFHDKKLVAKLQKDFDVIETNIWGDTGLSDWTGREFTEKEFSAHMKIQFTPTLVFLNPQGRTLLRLNGYQSIDKMHTTLDYIANKVYLKESYADYLNKLKKNKTGKLNLHTIFASPPHLLMRSENLPAQKVLAVFFEEPNCTQCDFFHAELMPLEQTQDYLQQMQVVRLNALSNEKLITPSGKRTTAKYWYEALKLTYKPAIVFFDKTGNEIIRKDAYFKQYHLHSIMDYVLTGAYKTQPNFQRYIEHKSDKLREQGITVDIWK</sequence>
<gene>
    <name evidence="4" type="ORF">AZO1586I_1487</name>
</gene>
<protein>
    <recommendedName>
        <fullName evidence="3">Thioredoxin domain-containing protein</fullName>
    </recommendedName>
</protein>
<organism evidence="4 5">
    <name type="scientific">Bathymodiolus thermophilus thioautotrophic gill symbiont</name>
    <dbReference type="NCBI Taxonomy" id="2360"/>
    <lineage>
        <taxon>Bacteria</taxon>
        <taxon>Pseudomonadati</taxon>
        <taxon>Pseudomonadota</taxon>
        <taxon>Gammaproteobacteria</taxon>
        <taxon>sulfur-oxidizing symbionts</taxon>
    </lineage>
</organism>
<dbReference type="EMBL" id="CAHJWF010000303">
    <property type="protein sequence ID" value="CAB5505654.1"/>
    <property type="molecule type" value="Genomic_DNA"/>
</dbReference>
<evidence type="ECO:0000256" key="1">
    <source>
        <dbReference type="ARBA" id="ARBA00022729"/>
    </source>
</evidence>
<dbReference type="SUPFAM" id="SSF52833">
    <property type="entry name" value="Thioredoxin-like"/>
    <property type="match status" value="2"/>
</dbReference>
<keyword evidence="1 2" id="KW-0732">Signal</keyword>
<feature type="chain" id="PRO_5045232260" description="Thioredoxin domain-containing protein" evidence="2">
    <location>
        <begin position="19"/>
        <end position="343"/>
    </location>
</feature>
<evidence type="ECO:0000313" key="4">
    <source>
        <dbReference type="EMBL" id="CAB5505654.1"/>
    </source>
</evidence>
<dbReference type="InterPro" id="IPR036249">
    <property type="entry name" value="Thioredoxin-like_sf"/>
</dbReference>
<name>A0ABM8M8X4_9GAMM</name>
<comment type="caution">
    <text evidence="4">The sequence shown here is derived from an EMBL/GenBank/DDBJ whole genome shotgun (WGS) entry which is preliminary data.</text>
</comment>
<dbReference type="Pfam" id="PF13098">
    <property type="entry name" value="Thioredoxin_2"/>
    <property type="match status" value="2"/>
</dbReference>
<keyword evidence="5" id="KW-1185">Reference proteome</keyword>